<evidence type="ECO:0000256" key="5">
    <source>
        <dbReference type="SAM" id="MobiDB-lite"/>
    </source>
</evidence>
<proteinExistence type="predicted"/>
<feature type="transmembrane region" description="Helical" evidence="6">
    <location>
        <begin position="74"/>
        <end position="99"/>
    </location>
</feature>
<evidence type="ECO:0000256" key="2">
    <source>
        <dbReference type="ARBA" id="ARBA00022692"/>
    </source>
</evidence>
<dbReference type="PRINTS" id="PR00259">
    <property type="entry name" value="TMFOUR"/>
</dbReference>
<feature type="transmembrane region" description="Helical" evidence="6">
    <location>
        <begin position="160"/>
        <end position="184"/>
    </location>
</feature>
<evidence type="ECO:0000313" key="7">
    <source>
        <dbReference type="Proteomes" id="UP000695022"/>
    </source>
</evidence>
<keyword evidence="3 6" id="KW-1133">Transmembrane helix</keyword>
<dbReference type="SUPFAM" id="SSF48652">
    <property type="entry name" value="Tetraspanin"/>
    <property type="match status" value="1"/>
</dbReference>
<evidence type="ECO:0000313" key="8">
    <source>
        <dbReference type="RefSeq" id="XP_014667314.1"/>
    </source>
</evidence>
<comment type="subcellular location">
    <subcellularLocation>
        <location evidence="1">Membrane</location>
        <topology evidence="1">Multi-pass membrane protein</topology>
    </subcellularLocation>
</comment>
<evidence type="ECO:0000256" key="1">
    <source>
        <dbReference type="ARBA" id="ARBA00004141"/>
    </source>
</evidence>
<dbReference type="Pfam" id="PF00335">
    <property type="entry name" value="Tetraspanin"/>
    <property type="match status" value="1"/>
</dbReference>
<dbReference type="Proteomes" id="UP000695022">
    <property type="component" value="Unplaced"/>
</dbReference>
<feature type="transmembrane region" description="Helical" evidence="6">
    <location>
        <begin position="316"/>
        <end position="343"/>
    </location>
</feature>
<organism evidence="7 8">
    <name type="scientific">Priapulus caudatus</name>
    <name type="common">Priapulid worm</name>
    <dbReference type="NCBI Taxonomy" id="37621"/>
    <lineage>
        <taxon>Eukaryota</taxon>
        <taxon>Metazoa</taxon>
        <taxon>Ecdysozoa</taxon>
        <taxon>Scalidophora</taxon>
        <taxon>Priapulida</taxon>
        <taxon>Priapulimorpha</taxon>
        <taxon>Priapulimorphida</taxon>
        <taxon>Priapulidae</taxon>
        <taxon>Priapulus</taxon>
    </lineage>
</organism>
<dbReference type="InterPro" id="IPR018499">
    <property type="entry name" value="Tetraspanin/Peripherin"/>
</dbReference>
<accession>A0ABM1E543</accession>
<dbReference type="PANTHER" id="PTHR19282:SF544">
    <property type="entry name" value="TETRASPANIN"/>
    <property type="match status" value="1"/>
</dbReference>
<dbReference type="PANTHER" id="PTHR19282">
    <property type="entry name" value="TETRASPANIN"/>
    <property type="match status" value="1"/>
</dbReference>
<keyword evidence="2 6" id="KW-0812">Transmembrane</keyword>
<gene>
    <name evidence="8" type="primary">LOC106808915</name>
</gene>
<dbReference type="CDD" id="cd03127">
    <property type="entry name" value="tetraspanin_LEL"/>
    <property type="match status" value="1"/>
</dbReference>
<name>A0ABM1E543_PRICU</name>
<dbReference type="InterPro" id="IPR008952">
    <property type="entry name" value="Tetraspanin_EC2_sf"/>
</dbReference>
<dbReference type="Gene3D" id="1.10.1450.10">
    <property type="entry name" value="Tetraspanin"/>
    <property type="match status" value="1"/>
</dbReference>
<keyword evidence="7" id="KW-1185">Reference proteome</keyword>
<sequence>MHCAIGAGGPQWKRRGNKFSSGLRISPGGSIFRNWSPRKRDHEREVADNMRPVTYDLTEFKMAELTCGATCAKYLLFVFNFIFFVCGAVVLGIGIWLLADKSSFIELTKVSSDVTSVTDSINTPGVLEAAAITLIVAGVVTFIVAFLGCFGAIKEWRPLLITYAVFLFIILILLISAGIAAGAFKDNVESTLESFLNNTLIREYGKLDDNDKPTPISAAWDQMQYSLECCGVESGADYGKGVAGMGPINWANGPIGDWQIPPTCCRIADNTRTLDETVFNELIVKGCMQDVNNNAVSNYDKGCSDALYKWITDNGLIVAGVSIGLGIVQIFGIIFALCLCTAIGKAQGGAV</sequence>
<evidence type="ECO:0000256" key="4">
    <source>
        <dbReference type="ARBA" id="ARBA00023136"/>
    </source>
</evidence>
<evidence type="ECO:0000256" key="3">
    <source>
        <dbReference type="ARBA" id="ARBA00022989"/>
    </source>
</evidence>
<dbReference type="RefSeq" id="XP_014667314.1">
    <property type="nucleotide sequence ID" value="XM_014811828.1"/>
</dbReference>
<dbReference type="GeneID" id="106808915"/>
<feature type="transmembrane region" description="Helical" evidence="6">
    <location>
        <begin position="129"/>
        <end position="153"/>
    </location>
</feature>
<reference evidence="8" key="1">
    <citation type="submission" date="2025-08" db="UniProtKB">
        <authorList>
            <consortium name="RefSeq"/>
        </authorList>
    </citation>
    <scope>IDENTIFICATION</scope>
</reference>
<evidence type="ECO:0000256" key="6">
    <source>
        <dbReference type="SAM" id="Phobius"/>
    </source>
</evidence>
<feature type="region of interest" description="Disordered" evidence="5">
    <location>
        <begin position="1"/>
        <end position="21"/>
    </location>
</feature>
<protein>
    <submittedName>
        <fullName evidence="8">CD151 antigen-like isoform X1</fullName>
    </submittedName>
</protein>
<keyword evidence="4 6" id="KW-0472">Membrane</keyword>